<dbReference type="GO" id="GO:0005886">
    <property type="term" value="C:plasma membrane"/>
    <property type="evidence" value="ECO:0007669"/>
    <property type="project" value="TreeGrafter"/>
</dbReference>
<evidence type="ECO:0000259" key="7">
    <source>
        <dbReference type="PROSITE" id="PS51485"/>
    </source>
</evidence>
<dbReference type="EMBL" id="JBDFQZ010000004">
    <property type="protein sequence ID" value="KAK9735968.1"/>
    <property type="molecule type" value="Genomic_DNA"/>
</dbReference>
<dbReference type="PANTHER" id="PTHR33021:SF547">
    <property type="entry name" value="OS03G0758500 PROTEIN"/>
    <property type="match status" value="1"/>
</dbReference>
<keyword evidence="3" id="KW-0325">Glycoprotein</keyword>
<keyword evidence="2" id="KW-1015">Disulfide bond</keyword>
<name>A0AAW1LQN8_SAPOF</name>
<dbReference type="InterPro" id="IPR039391">
    <property type="entry name" value="Phytocyanin-like"/>
</dbReference>
<evidence type="ECO:0000256" key="4">
    <source>
        <dbReference type="ARBA" id="ARBA00035011"/>
    </source>
</evidence>
<dbReference type="PANTHER" id="PTHR33021">
    <property type="entry name" value="BLUE COPPER PROTEIN"/>
    <property type="match status" value="1"/>
</dbReference>
<feature type="transmembrane region" description="Helical" evidence="6">
    <location>
        <begin position="7"/>
        <end position="29"/>
    </location>
</feature>
<evidence type="ECO:0000256" key="3">
    <source>
        <dbReference type="ARBA" id="ARBA00023180"/>
    </source>
</evidence>
<evidence type="ECO:0000256" key="6">
    <source>
        <dbReference type="SAM" id="Phobius"/>
    </source>
</evidence>
<comment type="function">
    <text evidence="5">May act as a carbohydrate transporter.</text>
</comment>
<dbReference type="FunFam" id="2.60.40.420:FF:000018">
    <property type="entry name" value="Lamin-like protein"/>
    <property type="match status" value="1"/>
</dbReference>
<evidence type="ECO:0000256" key="5">
    <source>
        <dbReference type="ARBA" id="ARBA00037626"/>
    </source>
</evidence>
<dbReference type="InterPro" id="IPR003245">
    <property type="entry name" value="Phytocyanin_dom"/>
</dbReference>
<protein>
    <recommendedName>
        <fullName evidence="7">Phytocyanin domain-containing protein</fullName>
    </recommendedName>
</protein>
<keyword evidence="9" id="KW-1185">Reference proteome</keyword>
<feature type="transmembrane region" description="Helical" evidence="6">
    <location>
        <begin position="147"/>
        <end position="166"/>
    </location>
</feature>
<comment type="similarity">
    <text evidence="4">Belongs to the early nodulin-like (ENODL) family.</text>
</comment>
<gene>
    <name evidence="8" type="ORF">RND81_04G241800</name>
</gene>
<comment type="caution">
    <text evidence="8">The sequence shown here is derived from an EMBL/GenBank/DDBJ whole genome shotgun (WGS) entry which is preliminary data.</text>
</comment>
<keyword evidence="6" id="KW-1133">Transmembrane helix</keyword>
<dbReference type="Gene3D" id="2.60.40.420">
    <property type="entry name" value="Cupredoxins - blue copper proteins"/>
    <property type="match status" value="1"/>
</dbReference>
<reference evidence="8" key="1">
    <citation type="submission" date="2024-03" db="EMBL/GenBank/DDBJ databases">
        <title>WGS assembly of Saponaria officinalis var. Norfolk2.</title>
        <authorList>
            <person name="Jenkins J."/>
            <person name="Shu S."/>
            <person name="Grimwood J."/>
            <person name="Barry K."/>
            <person name="Goodstein D."/>
            <person name="Schmutz J."/>
            <person name="Leebens-Mack J."/>
            <person name="Osbourn A."/>
        </authorList>
    </citation>
    <scope>NUCLEOTIDE SEQUENCE [LARGE SCALE GENOMIC DNA]</scope>
    <source>
        <strain evidence="8">JIC</strain>
    </source>
</reference>
<feature type="domain" description="Phytocyanin" evidence="7">
    <location>
        <begin position="27"/>
        <end position="127"/>
    </location>
</feature>
<dbReference type="Proteomes" id="UP001443914">
    <property type="component" value="Unassembled WGS sequence"/>
</dbReference>
<dbReference type="AlphaFoldDB" id="A0AAW1LQN8"/>
<dbReference type="Pfam" id="PF02298">
    <property type="entry name" value="Cu_bind_like"/>
    <property type="match status" value="1"/>
</dbReference>
<dbReference type="SUPFAM" id="SSF49503">
    <property type="entry name" value="Cupredoxins"/>
    <property type="match status" value="1"/>
</dbReference>
<evidence type="ECO:0000256" key="2">
    <source>
        <dbReference type="ARBA" id="ARBA00023157"/>
    </source>
</evidence>
<proteinExistence type="inferred from homology"/>
<dbReference type="GO" id="GO:0009055">
    <property type="term" value="F:electron transfer activity"/>
    <property type="evidence" value="ECO:0007669"/>
    <property type="project" value="InterPro"/>
</dbReference>
<sequence>MKKSINFAIIVAMVVATTMMTGLVTGRLVNVGGKDMWRTGINYTEWASHESFYVGDWLGFKFDKNQFDVIEVNETGYKDCNPNFMITNITRGAGRDIYELKEAKSYYFICTRGYCWGGMKVAINVTSSPPPTLSPHKNNSYTNCGPMHLLILVISVLIAFLINDYGY</sequence>
<organism evidence="8 9">
    <name type="scientific">Saponaria officinalis</name>
    <name type="common">Common soapwort</name>
    <name type="synonym">Lychnis saponaria</name>
    <dbReference type="NCBI Taxonomy" id="3572"/>
    <lineage>
        <taxon>Eukaryota</taxon>
        <taxon>Viridiplantae</taxon>
        <taxon>Streptophyta</taxon>
        <taxon>Embryophyta</taxon>
        <taxon>Tracheophyta</taxon>
        <taxon>Spermatophyta</taxon>
        <taxon>Magnoliopsida</taxon>
        <taxon>eudicotyledons</taxon>
        <taxon>Gunneridae</taxon>
        <taxon>Pentapetalae</taxon>
        <taxon>Caryophyllales</taxon>
        <taxon>Caryophyllaceae</taxon>
        <taxon>Caryophylleae</taxon>
        <taxon>Saponaria</taxon>
    </lineage>
</organism>
<evidence type="ECO:0000313" key="9">
    <source>
        <dbReference type="Proteomes" id="UP001443914"/>
    </source>
</evidence>
<accession>A0AAW1LQN8</accession>
<keyword evidence="1" id="KW-0732">Signal</keyword>
<keyword evidence="6" id="KW-0472">Membrane</keyword>
<evidence type="ECO:0000313" key="8">
    <source>
        <dbReference type="EMBL" id="KAK9735968.1"/>
    </source>
</evidence>
<dbReference type="InterPro" id="IPR008972">
    <property type="entry name" value="Cupredoxin"/>
</dbReference>
<dbReference type="PROSITE" id="PS51485">
    <property type="entry name" value="PHYTOCYANIN"/>
    <property type="match status" value="1"/>
</dbReference>
<evidence type="ECO:0000256" key="1">
    <source>
        <dbReference type="ARBA" id="ARBA00022729"/>
    </source>
</evidence>
<keyword evidence="6" id="KW-0812">Transmembrane</keyword>